<proteinExistence type="predicted"/>
<organism evidence="1 2">
    <name type="scientific">Eretmocerus hayati</name>
    <dbReference type="NCBI Taxonomy" id="131215"/>
    <lineage>
        <taxon>Eukaryota</taxon>
        <taxon>Metazoa</taxon>
        <taxon>Ecdysozoa</taxon>
        <taxon>Arthropoda</taxon>
        <taxon>Hexapoda</taxon>
        <taxon>Insecta</taxon>
        <taxon>Pterygota</taxon>
        <taxon>Neoptera</taxon>
        <taxon>Endopterygota</taxon>
        <taxon>Hymenoptera</taxon>
        <taxon>Apocrita</taxon>
        <taxon>Proctotrupomorpha</taxon>
        <taxon>Chalcidoidea</taxon>
        <taxon>Aphelinidae</taxon>
        <taxon>Aphelininae</taxon>
        <taxon>Eretmocerus</taxon>
    </lineage>
</organism>
<evidence type="ECO:0000313" key="1">
    <source>
        <dbReference type="EMBL" id="KAJ8685956.1"/>
    </source>
</evidence>
<keyword evidence="2" id="KW-1185">Reference proteome</keyword>
<dbReference type="Proteomes" id="UP001239111">
    <property type="component" value="Chromosome 1"/>
</dbReference>
<accession>A0ACC2PR27</accession>
<dbReference type="EMBL" id="CM056741">
    <property type="protein sequence ID" value="KAJ8685956.1"/>
    <property type="molecule type" value="Genomic_DNA"/>
</dbReference>
<reference evidence="1" key="1">
    <citation type="submission" date="2023-04" db="EMBL/GenBank/DDBJ databases">
        <title>A chromosome-level genome assembly of the parasitoid wasp Eretmocerus hayati.</title>
        <authorList>
            <person name="Zhong Y."/>
            <person name="Liu S."/>
            <person name="Liu Y."/>
        </authorList>
    </citation>
    <scope>NUCLEOTIDE SEQUENCE</scope>
    <source>
        <strain evidence="1">ZJU_SS_LIU_2023</strain>
    </source>
</reference>
<gene>
    <name evidence="1" type="ORF">QAD02_021749</name>
</gene>
<comment type="caution">
    <text evidence="1">The sequence shown here is derived from an EMBL/GenBank/DDBJ whole genome shotgun (WGS) entry which is preliminary data.</text>
</comment>
<name>A0ACC2PR27_9HYME</name>
<sequence>MINDDDDPEELPADGEDSVSGKDPEPGEGIEDDDDENETGYGFLVRSPRVENEDVQPDEAGDDQPCSSFGHHLTVDVDYSLDNQDGGCPEKTEPAETPWRYLNGDSSDGSGNLVKVFLRIF</sequence>
<protein>
    <submittedName>
        <fullName evidence="1">Uncharacterized protein</fullName>
    </submittedName>
</protein>
<evidence type="ECO:0000313" key="2">
    <source>
        <dbReference type="Proteomes" id="UP001239111"/>
    </source>
</evidence>